<organism evidence="2">
    <name type="scientific">Camponotus floridanus</name>
    <name type="common">Florida carpenter ant</name>
    <dbReference type="NCBI Taxonomy" id="104421"/>
    <lineage>
        <taxon>Eukaryota</taxon>
        <taxon>Metazoa</taxon>
        <taxon>Ecdysozoa</taxon>
        <taxon>Arthropoda</taxon>
        <taxon>Hexapoda</taxon>
        <taxon>Insecta</taxon>
        <taxon>Pterygota</taxon>
        <taxon>Neoptera</taxon>
        <taxon>Endopterygota</taxon>
        <taxon>Hymenoptera</taxon>
        <taxon>Apocrita</taxon>
        <taxon>Aculeata</taxon>
        <taxon>Formicoidea</taxon>
        <taxon>Formicidae</taxon>
        <taxon>Formicinae</taxon>
        <taxon>Camponotus</taxon>
    </lineage>
</organism>
<reference evidence="1 2" key="1">
    <citation type="journal article" date="2010" name="Science">
        <title>Genomic comparison of the ants Camponotus floridanus and Harpegnathos saltator.</title>
        <authorList>
            <person name="Bonasio R."/>
            <person name="Zhang G."/>
            <person name="Ye C."/>
            <person name="Mutti N.S."/>
            <person name="Fang X."/>
            <person name="Qin N."/>
            <person name="Donahue G."/>
            <person name="Yang P."/>
            <person name="Li Q."/>
            <person name="Li C."/>
            <person name="Zhang P."/>
            <person name="Huang Z."/>
            <person name="Berger S.L."/>
            <person name="Reinberg D."/>
            <person name="Wang J."/>
            <person name="Liebig J."/>
        </authorList>
    </citation>
    <scope>NUCLEOTIDE SEQUENCE [LARGE SCALE GENOMIC DNA]</scope>
    <source>
        <strain evidence="2">C129</strain>
    </source>
</reference>
<sequence length="78" mass="8300">MPNIPAVAEPKVTNVFHTREAVFSTILLSEASSSRLYIDIACISVDGMAADLALSISRTELSWVAVAAELIACLAHQV</sequence>
<proteinExistence type="predicted"/>
<evidence type="ECO:0000313" key="1">
    <source>
        <dbReference type="EMBL" id="EFN65998.1"/>
    </source>
</evidence>
<dbReference type="Proteomes" id="UP000000311">
    <property type="component" value="Unassembled WGS sequence"/>
</dbReference>
<dbReference type="InParanoid" id="E2AKP2"/>
<dbReference type="AlphaFoldDB" id="E2AKP2"/>
<accession>E2AKP2</accession>
<keyword evidence="2" id="KW-1185">Reference proteome</keyword>
<evidence type="ECO:0000313" key="2">
    <source>
        <dbReference type="Proteomes" id="UP000000311"/>
    </source>
</evidence>
<gene>
    <name evidence="1" type="ORF">EAG_08504</name>
</gene>
<name>E2AKP2_CAMFO</name>
<protein>
    <submittedName>
        <fullName evidence="1">Uncharacterized protein</fullName>
    </submittedName>
</protein>
<dbReference type="EMBL" id="GL440357">
    <property type="protein sequence ID" value="EFN65998.1"/>
    <property type="molecule type" value="Genomic_DNA"/>
</dbReference>